<feature type="domain" description="BLOC-2 complex member HPS3 C-terminal" evidence="3">
    <location>
        <begin position="916"/>
        <end position="1279"/>
    </location>
</feature>
<dbReference type="OrthoDB" id="10255480at2759"/>
<feature type="compositionally biased region" description="Polar residues" evidence="1">
    <location>
        <begin position="555"/>
        <end position="570"/>
    </location>
</feature>
<dbReference type="GO" id="GO:0005737">
    <property type="term" value="C:cytoplasm"/>
    <property type="evidence" value="ECO:0007669"/>
    <property type="project" value="TreeGrafter"/>
</dbReference>
<dbReference type="InterPro" id="IPR017216">
    <property type="entry name" value="HPS3"/>
</dbReference>
<dbReference type="InterPro" id="IPR029437">
    <property type="entry name" value="HPS3_N"/>
</dbReference>
<dbReference type="STRING" id="50429.A0A2B4SG50"/>
<keyword evidence="5" id="KW-1185">Reference proteome</keyword>
<feature type="region of interest" description="Disordered" evidence="1">
    <location>
        <begin position="825"/>
        <end position="900"/>
    </location>
</feature>
<dbReference type="EMBL" id="LSMT01000095">
    <property type="protein sequence ID" value="PFX27810.1"/>
    <property type="molecule type" value="Genomic_DNA"/>
</dbReference>
<evidence type="ECO:0000259" key="2">
    <source>
        <dbReference type="Pfam" id="PF14761"/>
    </source>
</evidence>
<feature type="compositionally biased region" description="Basic and acidic residues" evidence="1">
    <location>
        <begin position="855"/>
        <end position="870"/>
    </location>
</feature>
<dbReference type="Pfam" id="PF14763">
    <property type="entry name" value="HPS3_C"/>
    <property type="match status" value="2"/>
</dbReference>
<feature type="region of interest" description="Disordered" evidence="1">
    <location>
        <begin position="495"/>
        <end position="518"/>
    </location>
</feature>
<organism evidence="4 5">
    <name type="scientific">Stylophora pistillata</name>
    <name type="common">Smooth cauliflower coral</name>
    <dbReference type="NCBI Taxonomy" id="50429"/>
    <lineage>
        <taxon>Eukaryota</taxon>
        <taxon>Metazoa</taxon>
        <taxon>Cnidaria</taxon>
        <taxon>Anthozoa</taxon>
        <taxon>Hexacorallia</taxon>
        <taxon>Scleractinia</taxon>
        <taxon>Astrocoeniina</taxon>
        <taxon>Pocilloporidae</taxon>
        <taxon>Stylophora</taxon>
    </lineage>
</organism>
<comment type="caution">
    <text evidence="4">The sequence shown here is derived from an EMBL/GenBank/DDBJ whole genome shotgun (WGS) entry which is preliminary data.</text>
</comment>
<evidence type="ECO:0000256" key="1">
    <source>
        <dbReference type="SAM" id="MobiDB-lite"/>
    </source>
</evidence>
<feature type="domain" description="BLOC-2 complex member HPS3 N-terminal" evidence="2">
    <location>
        <begin position="7"/>
        <end position="250"/>
    </location>
</feature>
<accession>A0A2B4SG50</accession>
<feature type="compositionally biased region" description="Low complexity" evidence="1">
    <location>
        <begin position="500"/>
        <end position="515"/>
    </location>
</feature>
<dbReference type="Proteomes" id="UP000225706">
    <property type="component" value="Unassembled WGS sequence"/>
</dbReference>
<evidence type="ECO:0000313" key="4">
    <source>
        <dbReference type="EMBL" id="PFX27810.1"/>
    </source>
</evidence>
<name>A0A2B4SG50_STYPI</name>
<feature type="domain" description="BLOC-2 complex member HPS3 N-terminal" evidence="2">
    <location>
        <begin position="319"/>
        <end position="481"/>
    </location>
</feature>
<dbReference type="PANTHER" id="PTHR28633:SF1">
    <property type="entry name" value="BLOC-2 COMPLEX MEMBER HPS3"/>
    <property type="match status" value="1"/>
</dbReference>
<dbReference type="InterPro" id="IPR029438">
    <property type="entry name" value="HPS3_C"/>
</dbReference>
<gene>
    <name evidence="4" type="primary">HPS3</name>
    <name evidence="4" type="ORF">AWC38_SpisGene7474</name>
</gene>
<evidence type="ECO:0000313" key="5">
    <source>
        <dbReference type="Proteomes" id="UP000225706"/>
    </source>
</evidence>
<feature type="region of interest" description="Disordered" evidence="1">
    <location>
        <begin position="1298"/>
        <end position="1326"/>
    </location>
</feature>
<dbReference type="Pfam" id="PF14761">
    <property type="entry name" value="HPS3_N"/>
    <property type="match status" value="2"/>
</dbReference>
<protein>
    <submittedName>
        <fullName evidence="4">Hermansky-Pudlak syndrome 3 protein</fullName>
    </submittedName>
</protein>
<feature type="region of interest" description="Disordered" evidence="1">
    <location>
        <begin position="555"/>
        <end position="574"/>
    </location>
</feature>
<reference evidence="5" key="1">
    <citation type="journal article" date="2017" name="bioRxiv">
        <title>Comparative analysis of the genomes of Stylophora pistillata and Acropora digitifera provides evidence for extensive differences between species of corals.</title>
        <authorList>
            <person name="Voolstra C.R."/>
            <person name="Li Y."/>
            <person name="Liew Y.J."/>
            <person name="Baumgarten S."/>
            <person name="Zoccola D."/>
            <person name="Flot J.-F."/>
            <person name="Tambutte S."/>
            <person name="Allemand D."/>
            <person name="Aranda M."/>
        </authorList>
    </citation>
    <scope>NUCLEOTIDE SEQUENCE [LARGE SCALE GENOMIC DNA]</scope>
</reference>
<feature type="compositionally biased region" description="Low complexity" evidence="1">
    <location>
        <begin position="827"/>
        <end position="844"/>
    </location>
</feature>
<sequence length="1515" mass="169570">MVRVLLFHYFKAQRIFSDSLQHTSFASTKDYLFLGTGEMKVFVYSLEQPNFPLFCKFPIMSKPVKLICNEKAKCVVTIERTFRRRNSVGSKVNVQNHSRAYFNWFKANPDEAVRTYAAGHSHYQRQESDRKCKDFLALEISTQFNVTAICCCPTSGNVAIAGAKKVSLFRWSGSLSYGGTDVSSMHHDLVHFLDIEPSMIVKEVELSDCYLAVRSNLDVQVLKLVFTVDQDSLSSSRSGKSSSSGTTQQNRATTSLWEFESLLQLTEQIQEEPKDDNCVLWSFDDCSPLLSSNQPLAVKSKEEVMFPSVRKEKVYKDFLPDPKEILGPMSEVPGHPVTVAFGGLYGVGFAVDGCMSRVKGITMLYRRFRVEQLSNEGNDSATLHTLQLLPTYTQGISHIKEMQRSPLVPRTLCDPTMCGMCCLISGPKEGFLYDVFDTCNLLSYYKYTTDTVSVSIFSGLLHAITRQGIETYTVRIYAAASDWIRKNAAEDTQVDKGLGESRSSLASASGSTQSEELLETGKVNQEVKENVEEGYNEPCIPENMPSAASAFTTTLSHADSPDSTNIVSSDKGTKILGGEVPPAGYKEAKASPPDIKWTVDDAGQTLVRFTSGRISSLHKGAMTGDLKQFEETEHSNDGTDGEHDSEVMCTRTFAFSNPMNRNTSTGAKVSDAVYQAAVSKLSSNSGWPLPVFDLGSLRQRCPQPTLDICLIGMYPFTGCQYVSASEGSVVLFAKGAQDNLQRSKRDLQADRESLFKARFKQQRTNRQTDRQMVLSMCYEIDKQLDRHTRRDDSYSIAMTFGQTDREPTLSHFKRIANRWINRHTDQQGDGQTTIQIDQQTGRQINRQKNKPTGRHINEQVDRQTNRKTDKQVPLQWQVKREAHSFKNKPSRPLNEQGDSKNPDWTVYVLQNMDPIQLYKAVMPLASRCQKHNAQAYYHLICEQHFFLRTLCLADSGSKDDKKKKKLKKILCESAANLTEVFSRITDASKDSIDYFAMSGLTLRDIVDRTHKSGQPVTEGLIHFLDENLFGSDKQVNVSENIAKKIFKLYAKGKPGRVAEIILMSSLSGFSSETALAALEDVKKTQTEKGCAYSLSPLDNVVRAVLYLHQCEPDHAQAALFSIPKKMLVEVLTTHFYLLHDDGTHFTPLAQLLRKHQPKLFVEVLLNLHDNKALSVETLLSLFGTSRPDANQNELAIEFMETLLNVASDTITQQLFLIVISDKNRLDSFSATAIPLSRIYLERIENKQRKRQASISHQHIPKGEGHFGTRHPWLDKLSPFQGALCLPGLPGCPCSKPVSPQASPQLSRSSSRFSNSSRRSASKGSYLSVPRGVDSTASPYECSCCCCNEDLIKIQALLCSKYVSSELADFVLGEIEGQAIRKDRTSLLLLCLPHVERHAEAMAIVLDEFPMIALPYALHYFGQNVEKWSQLVQTLLDMCKEETDSDYSESRKEAIVAVLKGTLEQLCSIVTPREFLKLLPSDGCLGFFLPYLQHCHRRCASGAVSERLATTRHLTT</sequence>
<dbReference type="PANTHER" id="PTHR28633">
    <property type="entry name" value="HERMANSKY-PUDLAK SYNDROME 3 PROTEIN"/>
    <property type="match status" value="1"/>
</dbReference>
<proteinExistence type="predicted"/>
<evidence type="ECO:0000259" key="3">
    <source>
        <dbReference type="Pfam" id="PF14763"/>
    </source>
</evidence>
<feature type="domain" description="BLOC-2 complex member HPS3 C-terminal" evidence="3">
    <location>
        <begin position="1345"/>
        <end position="1497"/>
    </location>
</feature>